<accession>W1PMF3</accession>
<feature type="compositionally biased region" description="Basic and acidic residues" evidence="1">
    <location>
        <begin position="15"/>
        <end position="28"/>
    </location>
</feature>
<proteinExistence type="predicted"/>
<keyword evidence="3" id="KW-1185">Reference proteome</keyword>
<evidence type="ECO:0000313" key="3">
    <source>
        <dbReference type="Proteomes" id="UP000017836"/>
    </source>
</evidence>
<dbReference type="AlphaFoldDB" id="W1PMF3"/>
<evidence type="ECO:0000313" key="2">
    <source>
        <dbReference type="EMBL" id="ERN08886.1"/>
    </source>
</evidence>
<dbReference type="HOGENOM" id="CLU_2944749_0_0_1"/>
<evidence type="ECO:0000256" key="1">
    <source>
        <dbReference type="SAM" id="MobiDB-lite"/>
    </source>
</evidence>
<organism evidence="2 3">
    <name type="scientific">Amborella trichopoda</name>
    <dbReference type="NCBI Taxonomy" id="13333"/>
    <lineage>
        <taxon>Eukaryota</taxon>
        <taxon>Viridiplantae</taxon>
        <taxon>Streptophyta</taxon>
        <taxon>Embryophyta</taxon>
        <taxon>Tracheophyta</taxon>
        <taxon>Spermatophyta</taxon>
        <taxon>Magnoliopsida</taxon>
        <taxon>Amborellales</taxon>
        <taxon>Amborellaceae</taxon>
        <taxon>Amborella</taxon>
    </lineage>
</organism>
<sequence length="60" mass="6672">MELTVASRTHCYSGRVKENRERGTKDDGAYASGVGATLNGDNLFLFRTLDRRPKKDENGP</sequence>
<dbReference type="Proteomes" id="UP000017836">
    <property type="component" value="Unassembled WGS sequence"/>
</dbReference>
<dbReference type="EMBL" id="KI393208">
    <property type="protein sequence ID" value="ERN08886.1"/>
    <property type="molecule type" value="Genomic_DNA"/>
</dbReference>
<name>W1PMF3_AMBTC</name>
<feature type="region of interest" description="Disordered" evidence="1">
    <location>
        <begin position="1"/>
        <end position="28"/>
    </location>
</feature>
<gene>
    <name evidence="2" type="ORF">AMTR_s00015p00213080</name>
</gene>
<dbReference type="Gramene" id="ERN08886">
    <property type="protein sequence ID" value="ERN08886"/>
    <property type="gene ID" value="AMTR_s00015p00213080"/>
</dbReference>
<reference evidence="3" key="1">
    <citation type="journal article" date="2013" name="Science">
        <title>The Amborella genome and the evolution of flowering plants.</title>
        <authorList>
            <consortium name="Amborella Genome Project"/>
        </authorList>
    </citation>
    <scope>NUCLEOTIDE SEQUENCE [LARGE SCALE GENOMIC DNA]</scope>
</reference>
<protein>
    <submittedName>
        <fullName evidence="2">Uncharacterized protein</fullName>
    </submittedName>
</protein>